<dbReference type="Pfam" id="PF07000">
    <property type="entry name" value="DUF1308"/>
    <property type="match status" value="1"/>
</dbReference>
<dbReference type="InterPro" id="IPR010733">
    <property type="entry name" value="DUF1308"/>
</dbReference>
<feature type="region of interest" description="Disordered" evidence="1">
    <location>
        <begin position="264"/>
        <end position="288"/>
    </location>
</feature>
<dbReference type="RefSeq" id="XP_003024471.1">
    <property type="nucleotide sequence ID" value="XM_003024425.1"/>
</dbReference>
<keyword evidence="2" id="KW-0472">Membrane</keyword>
<dbReference type="OrthoDB" id="441890at2759"/>
<feature type="region of interest" description="Disordered" evidence="1">
    <location>
        <begin position="102"/>
        <end position="133"/>
    </location>
</feature>
<keyword evidence="2" id="KW-0812">Transmembrane</keyword>
<comment type="caution">
    <text evidence="4">The sequence shown here is derived from an EMBL/GenBank/DDBJ whole genome shotgun (WGS) entry which is preliminary data.</text>
</comment>
<dbReference type="GeneID" id="9579697"/>
<feature type="domain" description="DUF1308" evidence="3">
    <location>
        <begin position="393"/>
        <end position="493"/>
    </location>
</feature>
<dbReference type="PANTHER" id="PTHR13379:SF0">
    <property type="entry name" value="UPF0415 PROTEIN C7ORF25"/>
    <property type="match status" value="1"/>
</dbReference>
<organism evidence="4 5">
    <name type="scientific">Trichophyton verrucosum (strain HKI 0517)</name>
    <dbReference type="NCBI Taxonomy" id="663202"/>
    <lineage>
        <taxon>Eukaryota</taxon>
        <taxon>Fungi</taxon>
        <taxon>Dikarya</taxon>
        <taxon>Ascomycota</taxon>
        <taxon>Pezizomycotina</taxon>
        <taxon>Eurotiomycetes</taxon>
        <taxon>Eurotiomycetidae</taxon>
        <taxon>Onygenales</taxon>
        <taxon>Arthrodermataceae</taxon>
        <taxon>Trichophyton</taxon>
    </lineage>
</organism>
<dbReference type="PANTHER" id="PTHR13379">
    <property type="entry name" value="UNCHARACTERIZED DUF1308"/>
    <property type="match status" value="1"/>
</dbReference>
<dbReference type="Proteomes" id="UP000008383">
    <property type="component" value="Unassembled WGS sequence"/>
</dbReference>
<feature type="non-terminal residue" evidence="4">
    <location>
        <position position="1"/>
    </location>
</feature>
<accession>D4D2Q9</accession>
<dbReference type="AlphaFoldDB" id="D4D2Q9"/>
<sequence length="606" mass="67587">FFSLPLPLYIYIHIFGVIVVIVSMDNTLTALKPPPKNRTQTSQELASSLLEECNKLLSEISAFQSYLVTLGKPNLVELRQFKSIVQSELKSLQRLAARADEAAAEDAEDAPGTPQYTANIRAPEQNRGHEKDVEDSDEEYLGQAELKVVHSLRSSNFPFYANVWRTAKTTCTGLISLNKKFYFYKPVKGQCMQGDYKDLEVDIDDLKIKSNSKPGVEETVPKMRKRGVLIDIVADNGQEWVKVSTVTPNRLLCDLAKQGWEIGLNSDSEDNEGSNTASTSGKNDYDSEDEDDMIELLKLAVDMKKAAAEVRVRYKHPRVRLVLPKIVEGQIAEIDKVIRKVRMVGVTVECATAETSGLDFMVNKSGPVNNTDDAGSMFSSLLPSPFPPMTSTLNVDCTLLLAFVSDLSHARDLRCMPSYHPAINRQIELEAEKPLLLSELWPAAGDRNLVCTTRAAKRMREIVDTIGTPREKERTRLLMGEADDASDREALVSQFQKLSDYTIPLEWKLPIKVVDAQDDIDRGWKDDSLPSIACKIAQKLSDINRSVFLYGWAAGLTTISSNRTVVKQIETWVEEERGDDDEVCGPTVWVCDTARSLIGKDSSRAI</sequence>
<evidence type="ECO:0000259" key="3">
    <source>
        <dbReference type="Pfam" id="PF07000"/>
    </source>
</evidence>
<feature type="compositionally biased region" description="Polar residues" evidence="1">
    <location>
        <begin position="273"/>
        <end position="282"/>
    </location>
</feature>
<name>D4D2Q9_TRIVH</name>
<protein>
    <recommendedName>
        <fullName evidence="3">DUF1308 domain-containing protein</fullName>
    </recommendedName>
</protein>
<keyword evidence="2" id="KW-1133">Transmembrane helix</keyword>
<keyword evidence="5" id="KW-1185">Reference proteome</keyword>
<evidence type="ECO:0000313" key="4">
    <source>
        <dbReference type="EMBL" id="EFE43860.1"/>
    </source>
</evidence>
<dbReference type="KEGG" id="tve:TRV_01365"/>
<evidence type="ECO:0000313" key="5">
    <source>
        <dbReference type="Proteomes" id="UP000008383"/>
    </source>
</evidence>
<dbReference type="HOGENOM" id="CLU_033444_1_0_1"/>
<reference evidence="5" key="1">
    <citation type="journal article" date="2011" name="Genome Biol.">
        <title>Comparative and functional genomics provide insights into the pathogenicity of dermatophytic fungi.</title>
        <authorList>
            <person name="Burmester A."/>
            <person name="Shelest E."/>
            <person name="Gloeckner G."/>
            <person name="Heddergott C."/>
            <person name="Schindler S."/>
            <person name="Staib P."/>
            <person name="Heidel A."/>
            <person name="Felder M."/>
            <person name="Petzold A."/>
            <person name="Szafranski K."/>
            <person name="Feuermann M."/>
            <person name="Pedruzzi I."/>
            <person name="Priebe S."/>
            <person name="Groth M."/>
            <person name="Winkler R."/>
            <person name="Li W."/>
            <person name="Kniemeyer O."/>
            <person name="Schroeckh V."/>
            <person name="Hertweck C."/>
            <person name="Hube B."/>
            <person name="White T.C."/>
            <person name="Platzer M."/>
            <person name="Guthke R."/>
            <person name="Heitman J."/>
            <person name="Woestemeyer J."/>
            <person name="Zipfel P.F."/>
            <person name="Monod M."/>
            <person name="Brakhage A.A."/>
        </authorList>
    </citation>
    <scope>NUCLEOTIDE SEQUENCE [LARGE SCALE GENOMIC DNA]</scope>
    <source>
        <strain evidence="5">HKI 0517</strain>
    </source>
</reference>
<evidence type="ECO:0000256" key="2">
    <source>
        <dbReference type="SAM" id="Phobius"/>
    </source>
</evidence>
<proteinExistence type="predicted"/>
<dbReference type="EMBL" id="ACYE01000075">
    <property type="protein sequence ID" value="EFE43860.1"/>
    <property type="molecule type" value="Genomic_DNA"/>
</dbReference>
<gene>
    <name evidence="4" type="ORF">TRV_01365</name>
</gene>
<evidence type="ECO:0000256" key="1">
    <source>
        <dbReference type="SAM" id="MobiDB-lite"/>
    </source>
</evidence>
<feature type="transmembrane region" description="Helical" evidence="2">
    <location>
        <begin position="6"/>
        <end position="28"/>
    </location>
</feature>